<dbReference type="AlphaFoldDB" id="A0A317WUE0"/>
<proteinExistence type="predicted"/>
<dbReference type="RefSeq" id="XP_025402865.1">
    <property type="nucleotide sequence ID" value="XM_025538055.1"/>
</dbReference>
<dbReference type="EMBL" id="MSFL01000003">
    <property type="protein sequence ID" value="PWY90034.1"/>
    <property type="molecule type" value="Genomic_DNA"/>
</dbReference>
<accession>A0A317WUE0</accession>
<keyword evidence="2" id="KW-1185">Reference proteome</keyword>
<dbReference type="GeneID" id="37060292"/>
<organism evidence="1 2">
    <name type="scientific">Aspergillus heteromorphus CBS 117.55</name>
    <dbReference type="NCBI Taxonomy" id="1448321"/>
    <lineage>
        <taxon>Eukaryota</taxon>
        <taxon>Fungi</taxon>
        <taxon>Dikarya</taxon>
        <taxon>Ascomycota</taxon>
        <taxon>Pezizomycotina</taxon>
        <taxon>Eurotiomycetes</taxon>
        <taxon>Eurotiomycetidae</taxon>
        <taxon>Eurotiales</taxon>
        <taxon>Aspergillaceae</taxon>
        <taxon>Aspergillus</taxon>
        <taxon>Aspergillus subgen. Circumdati</taxon>
    </lineage>
</organism>
<protein>
    <submittedName>
        <fullName evidence="1">Uncharacterized protein</fullName>
    </submittedName>
</protein>
<evidence type="ECO:0000313" key="2">
    <source>
        <dbReference type="Proteomes" id="UP000247233"/>
    </source>
</evidence>
<evidence type="ECO:0000313" key="1">
    <source>
        <dbReference type="EMBL" id="PWY90034.1"/>
    </source>
</evidence>
<comment type="caution">
    <text evidence="1">The sequence shown here is derived from an EMBL/GenBank/DDBJ whole genome shotgun (WGS) entry which is preliminary data.</text>
</comment>
<dbReference type="VEuPathDB" id="FungiDB:BO70DRAFT_132966"/>
<dbReference type="Proteomes" id="UP000247233">
    <property type="component" value="Unassembled WGS sequence"/>
</dbReference>
<name>A0A317WUE0_9EURO</name>
<gene>
    <name evidence="1" type="ORF">BO70DRAFT_132966</name>
</gene>
<reference evidence="1 2" key="1">
    <citation type="submission" date="2016-12" db="EMBL/GenBank/DDBJ databases">
        <title>The genomes of Aspergillus section Nigri reveals drivers in fungal speciation.</title>
        <authorList>
            <consortium name="DOE Joint Genome Institute"/>
            <person name="Vesth T.C."/>
            <person name="Nybo J."/>
            <person name="Theobald S."/>
            <person name="Brandl J."/>
            <person name="Frisvad J.C."/>
            <person name="Nielsen K.F."/>
            <person name="Lyhne E.K."/>
            <person name="Kogle M.E."/>
            <person name="Kuo A."/>
            <person name="Riley R."/>
            <person name="Clum A."/>
            <person name="Nolan M."/>
            <person name="Lipzen A."/>
            <person name="Salamov A."/>
            <person name="Henrissat B."/>
            <person name="Wiebenga A."/>
            <person name="De Vries R.P."/>
            <person name="Grigoriev I.V."/>
            <person name="Mortensen U.H."/>
            <person name="Andersen M.R."/>
            <person name="Baker S.E."/>
        </authorList>
    </citation>
    <scope>NUCLEOTIDE SEQUENCE [LARGE SCALE GENOMIC DNA]</scope>
    <source>
        <strain evidence="1 2">CBS 117.55</strain>
    </source>
</reference>
<sequence>MMDDGCDLSFWAESAGLSGLFGRFAWVGLDGMGWDGMGWVTITEGGEEGQHLHYTTQHYTKLQTHTHTHTHTHTQREREREIIVLSCLGYIRLYIHTYTDNMEIYSKVPMEYDVITR</sequence>